<dbReference type="KEGG" id="mlr:MELLADRAFT_90316"/>
<dbReference type="OrthoDB" id="10401304at2759"/>
<feature type="region of interest" description="Disordered" evidence="1">
    <location>
        <begin position="320"/>
        <end position="397"/>
    </location>
</feature>
<sequence length="502" mass="55782">MPRDPIMNLIHENEDPDEVFDPPYSISDGDDAPARHPTLERLWRQGTESRRLMEESQSFTIAVAFKIHMNDSVDVMPGMVKAPSSSKVTASKKKAPPPPTTAVIDSSDFKDGQMLDFKVFLYGKSLNEFKDLIGDVCDDYFPGIKKVVLESALAPMLTWNASVGSKKNKLIDYKNYQEFVNNLDKSRSSKGTINIVLQKAQVKEKRNARASGAVAYIKGTTGPNSIEAELAAFKEETALAKEESLKVTAAKELELEAATIYNEHLERALGGDGAVLLAPWDPNYLYRFSQLCAFIWAKCIREMAKNAVEHPDTNVDNRVKKRHPVASPNLRSSTSKKENRHTFFANRPAEEVKVKVEPLSPSDSKRKLERTPSLLTSGTVKKKIKQESPTGNTPDKVISLLTSEDPPKSSMGHVSDSDVETEVTHSTLLDDFLDKCEIPRNDVSTRTILRNANVSSWNNLVPSVQRTVNVLTEHGLSLDIARRLLDAAQEDDAEMKKATTSK</sequence>
<accession>F4RWI0</accession>
<dbReference type="Proteomes" id="UP000001072">
    <property type="component" value="Unassembled WGS sequence"/>
</dbReference>
<name>F4RWI0_MELLP</name>
<gene>
    <name evidence="2" type="ORF">MELLADRAFT_90316</name>
</gene>
<dbReference type="VEuPathDB" id="FungiDB:MELLADRAFT_90316"/>
<proteinExistence type="predicted"/>
<organism evidence="3">
    <name type="scientific">Melampsora larici-populina (strain 98AG31 / pathotype 3-4-7)</name>
    <name type="common">Poplar leaf rust fungus</name>
    <dbReference type="NCBI Taxonomy" id="747676"/>
    <lineage>
        <taxon>Eukaryota</taxon>
        <taxon>Fungi</taxon>
        <taxon>Dikarya</taxon>
        <taxon>Basidiomycota</taxon>
        <taxon>Pucciniomycotina</taxon>
        <taxon>Pucciniomycetes</taxon>
        <taxon>Pucciniales</taxon>
        <taxon>Melampsoraceae</taxon>
        <taxon>Melampsora</taxon>
    </lineage>
</organism>
<dbReference type="GeneID" id="18935525"/>
<dbReference type="InParanoid" id="F4RWI0"/>
<dbReference type="RefSeq" id="XP_007413453.1">
    <property type="nucleotide sequence ID" value="XM_007413391.1"/>
</dbReference>
<reference evidence="3" key="1">
    <citation type="journal article" date="2011" name="Proc. Natl. Acad. Sci. U.S.A.">
        <title>Obligate biotrophy features unraveled by the genomic analysis of rust fungi.</title>
        <authorList>
            <person name="Duplessis S."/>
            <person name="Cuomo C.A."/>
            <person name="Lin Y.-C."/>
            <person name="Aerts A."/>
            <person name="Tisserant E."/>
            <person name="Veneault-Fourrey C."/>
            <person name="Joly D.L."/>
            <person name="Hacquard S."/>
            <person name="Amselem J."/>
            <person name="Cantarel B.L."/>
            <person name="Chiu R."/>
            <person name="Coutinho P.M."/>
            <person name="Feau N."/>
            <person name="Field M."/>
            <person name="Frey P."/>
            <person name="Gelhaye E."/>
            <person name="Goldberg J."/>
            <person name="Grabherr M.G."/>
            <person name="Kodira C.D."/>
            <person name="Kohler A."/>
            <person name="Kuees U."/>
            <person name="Lindquist E.A."/>
            <person name="Lucas S.M."/>
            <person name="Mago R."/>
            <person name="Mauceli E."/>
            <person name="Morin E."/>
            <person name="Murat C."/>
            <person name="Pangilinan J.L."/>
            <person name="Park R."/>
            <person name="Pearson M."/>
            <person name="Quesneville H."/>
            <person name="Rouhier N."/>
            <person name="Sakthikumar S."/>
            <person name="Salamov A.A."/>
            <person name="Schmutz J."/>
            <person name="Selles B."/>
            <person name="Shapiro H."/>
            <person name="Tanguay P."/>
            <person name="Tuskan G.A."/>
            <person name="Henrissat B."/>
            <person name="Van de Peer Y."/>
            <person name="Rouze P."/>
            <person name="Ellis J.G."/>
            <person name="Dodds P.N."/>
            <person name="Schein J.E."/>
            <person name="Zhong S."/>
            <person name="Hamelin R.C."/>
            <person name="Grigoriev I.V."/>
            <person name="Szabo L.J."/>
            <person name="Martin F."/>
        </authorList>
    </citation>
    <scope>NUCLEOTIDE SEQUENCE [LARGE SCALE GENOMIC DNA]</scope>
    <source>
        <strain evidence="3">98AG31 / pathotype 3-4-7</strain>
    </source>
</reference>
<dbReference type="HOGENOM" id="CLU_042076_0_0_1"/>
<evidence type="ECO:0000256" key="1">
    <source>
        <dbReference type="SAM" id="MobiDB-lite"/>
    </source>
</evidence>
<evidence type="ECO:0000313" key="3">
    <source>
        <dbReference type="Proteomes" id="UP000001072"/>
    </source>
</evidence>
<keyword evidence="3" id="KW-1185">Reference proteome</keyword>
<protein>
    <submittedName>
        <fullName evidence="2">Uncharacterized protein</fullName>
    </submittedName>
</protein>
<evidence type="ECO:0000313" key="2">
    <source>
        <dbReference type="EMBL" id="EGG03318.1"/>
    </source>
</evidence>
<dbReference type="AlphaFoldDB" id="F4RWI0"/>
<dbReference type="EMBL" id="GL883125">
    <property type="protein sequence ID" value="EGG03318.1"/>
    <property type="molecule type" value="Genomic_DNA"/>
</dbReference>